<proteinExistence type="predicted"/>
<dbReference type="Pfam" id="PF13411">
    <property type="entry name" value="MerR_1"/>
    <property type="match status" value="1"/>
</dbReference>
<evidence type="ECO:0000256" key="2">
    <source>
        <dbReference type="ARBA" id="ARBA00023015"/>
    </source>
</evidence>
<keyword evidence="3" id="KW-0238">DNA-binding</keyword>
<reference evidence="7" key="1">
    <citation type="submission" date="2014-08" db="EMBL/GenBank/DDBJ databases">
        <authorList>
            <person name="Moulin L."/>
        </authorList>
    </citation>
    <scope>NUCLEOTIDE SEQUENCE [LARGE SCALE GENOMIC DNA]</scope>
</reference>
<evidence type="ECO:0000259" key="5">
    <source>
        <dbReference type="PROSITE" id="PS50937"/>
    </source>
</evidence>
<evidence type="ECO:0000256" key="4">
    <source>
        <dbReference type="ARBA" id="ARBA00023163"/>
    </source>
</evidence>
<name>A0A090DJL9_MESPL</name>
<dbReference type="AlphaFoldDB" id="A0A090DJL9"/>
<dbReference type="Gene3D" id="1.10.1660.10">
    <property type="match status" value="1"/>
</dbReference>
<dbReference type="STRING" id="69974.MPLDJ20_30037"/>
<evidence type="ECO:0000256" key="1">
    <source>
        <dbReference type="ARBA" id="ARBA00022491"/>
    </source>
</evidence>
<dbReference type="EMBL" id="CCMZ01000014">
    <property type="protein sequence ID" value="CDX16248.1"/>
    <property type="molecule type" value="Genomic_DNA"/>
</dbReference>
<dbReference type="Proteomes" id="UP000045285">
    <property type="component" value="Unassembled WGS sequence"/>
</dbReference>
<accession>A0A090DJL9</accession>
<gene>
    <name evidence="6" type="ORF">MPL3356_210034</name>
</gene>
<evidence type="ECO:0000256" key="3">
    <source>
        <dbReference type="ARBA" id="ARBA00023125"/>
    </source>
</evidence>
<protein>
    <submittedName>
        <fullName evidence="6">Putative MerR family regulatory family protein</fullName>
    </submittedName>
</protein>
<feature type="domain" description="HTH merR-type" evidence="5">
    <location>
        <begin position="12"/>
        <end position="76"/>
    </location>
</feature>
<keyword evidence="2" id="KW-0805">Transcription regulation</keyword>
<organism evidence="6 7">
    <name type="scientific">Mesorhizobium plurifarium</name>
    <dbReference type="NCBI Taxonomy" id="69974"/>
    <lineage>
        <taxon>Bacteria</taxon>
        <taxon>Pseudomonadati</taxon>
        <taxon>Pseudomonadota</taxon>
        <taxon>Alphaproteobacteria</taxon>
        <taxon>Hyphomicrobiales</taxon>
        <taxon>Phyllobacteriaceae</taxon>
        <taxon>Mesorhizobium</taxon>
    </lineage>
</organism>
<evidence type="ECO:0000313" key="6">
    <source>
        <dbReference type="EMBL" id="CDX16248.1"/>
    </source>
</evidence>
<keyword evidence="1" id="KW-0678">Repressor</keyword>
<keyword evidence="7" id="KW-1185">Reference proteome</keyword>
<dbReference type="CDD" id="cd01106">
    <property type="entry name" value="HTH_TipAL-Mta"/>
    <property type="match status" value="1"/>
</dbReference>
<dbReference type="InterPro" id="IPR047057">
    <property type="entry name" value="MerR_fam"/>
</dbReference>
<dbReference type="GO" id="GO:0003700">
    <property type="term" value="F:DNA-binding transcription factor activity"/>
    <property type="evidence" value="ECO:0007669"/>
    <property type="project" value="InterPro"/>
</dbReference>
<sequence length="267" mass="30283">MGGEKEQWFGPGETARRVGVTTKALRVYEREGLVVPHRAESRWRLYGSAQIARLHQIIVLRDLGLSLKSIKKLVGDHSRLREILRLQRETLESQEHKIRRAITLIERAQRQLDEGRDLSLGDLENLTKETVMQQSTDNKKFAARFEALIAEQDLTGHASRTFDGIKKEYSADAHKAALTAMMAEASQLKEAGDVNSEAAKEFVRRMRSRTADIRRSTPQAEQEIIRNAYSKAVAEAQARSEPLSFDPAVLEFFRQVAQGMKERGELD</sequence>
<dbReference type="PRINTS" id="PR00040">
    <property type="entry name" value="HTHMERR"/>
</dbReference>
<evidence type="ECO:0000313" key="7">
    <source>
        <dbReference type="Proteomes" id="UP000045285"/>
    </source>
</evidence>
<dbReference type="InterPro" id="IPR000551">
    <property type="entry name" value="MerR-type_HTH_dom"/>
</dbReference>
<dbReference type="InterPro" id="IPR009061">
    <property type="entry name" value="DNA-bd_dom_put_sf"/>
</dbReference>
<dbReference type="GO" id="GO:0003677">
    <property type="term" value="F:DNA binding"/>
    <property type="evidence" value="ECO:0007669"/>
    <property type="project" value="UniProtKB-KW"/>
</dbReference>
<dbReference type="PANTHER" id="PTHR30204:SF69">
    <property type="entry name" value="MERR-FAMILY TRANSCRIPTIONAL REGULATOR"/>
    <property type="match status" value="1"/>
</dbReference>
<dbReference type="PANTHER" id="PTHR30204">
    <property type="entry name" value="REDOX-CYCLING DRUG-SENSING TRANSCRIPTIONAL ACTIVATOR SOXR"/>
    <property type="match status" value="1"/>
</dbReference>
<keyword evidence="4" id="KW-0804">Transcription</keyword>
<dbReference type="SUPFAM" id="SSF46955">
    <property type="entry name" value="Putative DNA-binding domain"/>
    <property type="match status" value="1"/>
</dbReference>
<dbReference type="PROSITE" id="PS50937">
    <property type="entry name" value="HTH_MERR_2"/>
    <property type="match status" value="1"/>
</dbReference>
<dbReference type="SMART" id="SM00422">
    <property type="entry name" value="HTH_MERR"/>
    <property type="match status" value="1"/>
</dbReference>